<dbReference type="SUPFAM" id="SSF53474">
    <property type="entry name" value="alpha/beta-Hydrolases"/>
    <property type="match status" value="1"/>
</dbReference>
<evidence type="ECO:0000313" key="3">
    <source>
        <dbReference type="Proteomes" id="UP000192468"/>
    </source>
</evidence>
<dbReference type="Pfam" id="PF00561">
    <property type="entry name" value="Abhydrolase_1"/>
    <property type="match status" value="1"/>
</dbReference>
<name>A0A1W1XD16_9CLOT</name>
<dbReference type="Proteomes" id="UP000192468">
    <property type="component" value="Unassembled WGS sequence"/>
</dbReference>
<gene>
    <name evidence="2" type="ORF">SAMN02745134_01437</name>
</gene>
<organism evidence="2 3">
    <name type="scientific">Clostridium acidisoli DSM 12555</name>
    <dbReference type="NCBI Taxonomy" id="1121291"/>
    <lineage>
        <taxon>Bacteria</taxon>
        <taxon>Bacillati</taxon>
        <taxon>Bacillota</taxon>
        <taxon>Clostridia</taxon>
        <taxon>Eubacteriales</taxon>
        <taxon>Clostridiaceae</taxon>
        <taxon>Clostridium</taxon>
    </lineage>
</organism>
<reference evidence="2 3" key="1">
    <citation type="submission" date="2017-04" db="EMBL/GenBank/DDBJ databases">
        <authorList>
            <person name="Afonso C.L."/>
            <person name="Miller P.J."/>
            <person name="Scott M.A."/>
            <person name="Spackman E."/>
            <person name="Goraichik I."/>
            <person name="Dimitrov K.M."/>
            <person name="Suarez D.L."/>
            <person name="Swayne D.E."/>
        </authorList>
    </citation>
    <scope>NUCLEOTIDE SEQUENCE [LARGE SCALE GENOMIC DNA]</scope>
    <source>
        <strain evidence="2 3">DSM 12555</strain>
    </source>
</reference>
<dbReference type="EMBL" id="FWXH01000003">
    <property type="protein sequence ID" value="SMC21752.1"/>
    <property type="molecule type" value="Genomic_DNA"/>
</dbReference>
<dbReference type="InterPro" id="IPR000073">
    <property type="entry name" value="AB_hydrolase_1"/>
</dbReference>
<feature type="domain" description="AB hydrolase-1" evidence="1">
    <location>
        <begin position="12"/>
        <end position="122"/>
    </location>
</feature>
<evidence type="ECO:0000259" key="1">
    <source>
        <dbReference type="Pfam" id="PF00561"/>
    </source>
</evidence>
<dbReference type="Gene3D" id="3.40.50.1820">
    <property type="entry name" value="alpha/beta hydrolase"/>
    <property type="match status" value="1"/>
</dbReference>
<proteinExistence type="predicted"/>
<accession>A0A1W1XD16</accession>
<dbReference type="STRING" id="1121291.SAMN02745134_01437"/>
<dbReference type="OrthoDB" id="1907632at2"/>
<protein>
    <recommendedName>
        <fullName evidence="1">AB hydrolase-1 domain-containing protein</fullName>
    </recommendedName>
</protein>
<dbReference type="InterPro" id="IPR029058">
    <property type="entry name" value="AB_hydrolase_fold"/>
</dbReference>
<sequence>MKFYEFGNERNPAIMLLPGTCCHWRNNFSDVIDLLAENFFVVCVSHDGFDETEKTEFPDMLTETEKIEAYIKERFHGKIHAVYGCSLGGSFVGLLVQRKNIHMNHGILGSSDLDQASEKVAKVKAKLIILLFHKMLQSGKVPGFLRKRMVKHGTENYAKNGLRMMGIGGVDVSFVSKKSMENQFYSDLVTLLEDNIETAGTIIHCFYASKMGEEYKKRYQKHFAQPHIVEHDLLHEELLVCYPNEWADTIKNCIL</sequence>
<evidence type="ECO:0000313" key="2">
    <source>
        <dbReference type="EMBL" id="SMC21752.1"/>
    </source>
</evidence>
<keyword evidence="3" id="KW-1185">Reference proteome</keyword>
<dbReference type="AlphaFoldDB" id="A0A1W1XD16"/>